<dbReference type="Proteomes" id="UP001501600">
    <property type="component" value="Unassembled WGS sequence"/>
</dbReference>
<evidence type="ECO:0000313" key="6">
    <source>
        <dbReference type="Proteomes" id="UP001501600"/>
    </source>
</evidence>
<gene>
    <name evidence="4 5" type="primary">syd</name>
    <name evidence="5" type="ORF">GCM10025772_15510</name>
</gene>
<dbReference type="InterPro" id="IPR038228">
    <property type="entry name" value="Syd_sf"/>
</dbReference>
<keyword evidence="3 4" id="KW-0472">Membrane</keyword>
<dbReference type="EMBL" id="BAABLF010000008">
    <property type="protein sequence ID" value="GAA5190554.1"/>
    <property type="molecule type" value="Genomic_DNA"/>
</dbReference>
<dbReference type="NCBIfam" id="NF003439">
    <property type="entry name" value="PRK04968.1"/>
    <property type="match status" value="1"/>
</dbReference>
<dbReference type="HAMAP" id="MF_01104">
    <property type="entry name" value="Syd"/>
    <property type="match status" value="1"/>
</dbReference>
<evidence type="ECO:0000256" key="1">
    <source>
        <dbReference type="ARBA" id="ARBA00022475"/>
    </source>
</evidence>
<dbReference type="Gene3D" id="3.40.1580.20">
    <property type="entry name" value="Syd protein"/>
    <property type="match status" value="1"/>
</dbReference>
<dbReference type="InterPro" id="IPR009948">
    <property type="entry name" value="Syd"/>
</dbReference>
<evidence type="ECO:0000256" key="3">
    <source>
        <dbReference type="ARBA" id="ARBA00023136"/>
    </source>
</evidence>
<comment type="caution">
    <text evidence="5">The sequence shown here is derived from an EMBL/GenBank/DDBJ whole genome shotgun (WGS) entry which is preliminary data.</text>
</comment>
<sequence>MPESPLSHFIQRYLQAWQRSLGTLPACEQDEPGPALQGRDEEGRALWQPVAQQPQVRFDNIEAALSLTLHPSVSAHYGQFFAGPLQFDAEFGQGELLQLWSPEELPRLQENLIGHLMMKRSLKQPATIFIGLLGEGEEMLVLENESGSVWLEIPGQLPHQRLAESLEGLLSQLSPRVALPPMTAEEAVPDEAPGLLPRLKRMWSHLRRG</sequence>
<comment type="similarity">
    <text evidence="4">Belongs to the Syd family.</text>
</comment>
<reference evidence="6" key="1">
    <citation type="journal article" date="2019" name="Int. J. Syst. Evol. Microbiol.">
        <title>The Global Catalogue of Microorganisms (GCM) 10K type strain sequencing project: providing services to taxonomists for standard genome sequencing and annotation.</title>
        <authorList>
            <consortium name="The Broad Institute Genomics Platform"/>
            <consortium name="The Broad Institute Genome Sequencing Center for Infectious Disease"/>
            <person name="Wu L."/>
            <person name="Ma J."/>
        </authorList>
    </citation>
    <scope>NUCLEOTIDE SEQUENCE [LARGE SCALE GENOMIC DNA]</scope>
    <source>
        <strain evidence="6">JCM 18720</strain>
    </source>
</reference>
<accession>A0ABP9S2L2</accession>
<comment type="subcellular location">
    <subcellularLocation>
        <location evidence="4">Cell inner membrane</location>
        <topology evidence="4">Peripheral membrane protein</topology>
        <orientation evidence="4">Cytoplasmic side</orientation>
    </subcellularLocation>
    <text evidence="4">Loosely associated with the cytoplasmic side of the inner membrane, probably via SecY.</text>
</comment>
<keyword evidence="6" id="KW-1185">Reference proteome</keyword>
<evidence type="ECO:0000256" key="2">
    <source>
        <dbReference type="ARBA" id="ARBA00022519"/>
    </source>
</evidence>
<evidence type="ECO:0000256" key="4">
    <source>
        <dbReference type="HAMAP-Rule" id="MF_01104"/>
    </source>
</evidence>
<organism evidence="5 6">
    <name type="scientific">Ferrimonas gelatinilytica</name>
    <dbReference type="NCBI Taxonomy" id="1255257"/>
    <lineage>
        <taxon>Bacteria</taxon>
        <taxon>Pseudomonadati</taxon>
        <taxon>Pseudomonadota</taxon>
        <taxon>Gammaproteobacteria</taxon>
        <taxon>Alteromonadales</taxon>
        <taxon>Ferrimonadaceae</taxon>
        <taxon>Ferrimonas</taxon>
    </lineage>
</organism>
<evidence type="ECO:0000313" key="5">
    <source>
        <dbReference type="EMBL" id="GAA5190554.1"/>
    </source>
</evidence>
<dbReference type="CDD" id="cd16323">
    <property type="entry name" value="Syd"/>
    <property type="match status" value="1"/>
</dbReference>
<keyword evidence="1 4" id="KW-1003">Cell membrane</keyword>
<protein>
    <recommendedName>
        <fullName evidence="4">Protein Syd</fullName>
    </recommendedName>
</protein>
<proteinExistence type="inferred from homology"/>
<name>A0ABP9S2L2_9GAMM</name>
<dbReference type="Pfam" id="PF07348">
    <property type="entry name" value="Syd"/>
    <property type="match status" value="1"/>
</dbReference>
<keyword evidence="2 4" id="KW-0997">Cell inner membrane</keyword>
<comment type="function">
    <text evidence="4">Interacts with the SecY protein in vivo. May bind preferentially to an uncomplexed state of SecY, thus functioning either as a chelating agent for excess SecY in the cell or as a regulatory factor that negatively controls the translocase function.</text>
</comment>